<accession>A0A811V6Q4</accession>
<name>A0A811V6Q4_CERCA</name>
<proteinExistence type="predicted"/>
<dbReference type="Proteomes" id="UP000606786">
    <property type="component" value="Unassembled WGS sequence"/>
</dbReference>
<dbReference type="AlphaFoldDB" id="A0A811V6Q4"/>
<organism evidence="2 3">
    <name type="scientific">Ceratitis capitata</name>
    <name type="common">Mediterranean fruit fly</name>
    <name type="synonym">Tephritis capitata</name>
    <dbReference type="NCBI Taxonomy" id="7213"/>
    <lineage>
        <taxon>Eukaryota</taxon>
        <taxon>Metazoa</taxon>
        <taxon>Ecdysozoa</taxon>
        <taxon>Arthropoda</taxon>
        <taxon>Hexapoda</taxon>
        <taxon>Insecta</taxon>
        <taxon>Pterygota</taxon>
        <taxon>Neoptera</taxon>
        <taxon>Endopterygota</taxon>
        <taxon>Diptera</taxon>
        <taxon>Brachycera</taxon>
        <taxon>Muscomorpha</taxon>
        <taxon>Tephritoidea</taxon>
        <taxon>Tephritidae</taxon>
        <taxon>Ceratitis</taxon>
        <taxon>Ceratitis</taxon>
    </lineage>
</organism>
<comment type="caution">
    <text evidence="2">The sequence shown here is derived from an EMBL/GenBank/DDBJ whole genome shotgun (WGS) entry which is preliminary data.</text>
</comment>
<evidence type="ECO:0000313" key="3">
    <source>
        <dbReference type="Proteomes" id="UP000606786"/>
    </source>
</evidence>
<evidence type="ECO:0000256" key="1">
    <source>
        <dbReference type="SAM" id="MobiDB-lite"/>
    </source>
</evidence>
<protein>
    <submittedName>
        <fullName evidence="2">(Mediterranean fruit fly) hypothetical protein</fullName>
    </submittedName>
</protein>
<keyword evidence="3" id="KW-1185">Reference proteome</keyword>
<evidence type="ECO:0000313" key="2">
    <source>
        <dbReference type="EMBL" id="CAD7005496.1"/>
    </source>
</evidence>
<dbReference type="EMBL" id="CAJHJT010000034">
    <property type="protein sequence ID" value="CAD7005496.1"/>
    <property type="molecule type" value="Genomic_DNA"/>
</dbReference>
<feature type="region of interest" description="Disordered" evidence="1">
    <location>
        <begin position="48"/>
        <end position="80"/>
    </location>
</feature>
<sequence>MQMLKWSIVALKNRFAAAPAHEQTSLVGRYDAHCGIVSRLEACNTKEAEQMEKGEENKLKSSDYKKGRKEIAGEKSMRPQ</sequence>
<reference evidence="2" key="1">
    <citation type="submission" date="2020-11" db="EMBL/GenBank/DDBJ databases">
        <authorList>
            <person name="Whitehead M."/>
        </authorList>
    </citation>
    <scope>NUCLEOTIDE SEQUENCE</scope>
    <source>
        <strain evidence="2">EGII</strain>
    </source>
</reference>
<gene>
    <name evidence="2" type="ORF">CCAP1982_LOCUS13856</name>
</gene>